<gene>
    <name evidence="2" type="ORF">E2C01_025314</name>
</gene>
<reference evidence="2 3" key="1">
    <citation type="submission" date="2019-05" db="EMBL/GenBank/DDBJ databases">
        <title>Another draft genome of Portunus trituberculatus and its Hox gene families provides insights of decapod evolution.</title>
        <authorList>
            <person name="Jeong J.-H."/>
            <person name="Song I."/>
            <person name="Kim S."/>
            <person name="Choi T."/>
            <person name="Kim D."/>
            <person name="Ryu S."/>
            <person name="Kim W."/>
        </authorList>
    </citation>
    <scope>NUCLEOTIDE SEQUENCE [LARGE SCALE GENOMIC DNA]</scope>
    <source>
        <tissue evidence="2">Muscle</tissue>
    </source>
</reference>
<evidence type="ECO:0000313" key="3">
    <source>
        <dbReference type="Proteomes" id="UP000324222"/>
    </source>
</evidence>
<feature type="compositionally biased region" description="Basic residues" evidence="1">
    <location>
        <begin position="1"/>
        <end position="10"/>
    </location>
</feature>
<evidence type="ECO:0000256" key="1">
    <source>
        <dbReference type="SAM" id="MobiDB-lite"/>
    </source>
</evidence>
<protein>
    <submittedName>
        <fullName evidence="2">Uncharacterized protein</fullName>
    </submittedName>
</protein>
<sequence>MDGWRSHHSRVSPVTPLGGCSGTYARLHTSPACCGGALHILPGLRCVTMSHGEAQAPTNTRWRSLSEVFPCCETKASVLLVTSHLTRIGQELR</sequence>
<proteinExistence type="predicted"/>
<keyword evidence="3" id="KW-1185">Reference proteome</keyword>
<dbReference type="EMBL" id="VSRR010002544">
    <property type="protein sequence ID" value="MPC32012.1"/>
    <property type="molecule type" value="Genomic_DNA"/>
</dbReference>
<evidence type="ECO:0000313" key="2">
    <source>
        <dbReference type="EMBL" id="MPC32012.1"/>
    </source>
</evidence>
<feature type="region of interest" description="Disordered" evidence="1">
    <location>
        <begin position="1"/>
        <end position="20"/>
    </location>
</feature>
<name>A0A5B7ED10_PORTR</name>
<accession>A0A5B7ED10</accession>
<comment type="caution">
    <text evidence="2">The sequence shown here is derived from an EMBL/GenBank/DDBJ whole genome shotgun (WGS) entry which is preliminary data.</text>
</comment>
<dbReference type="Proteomes" id="UP000324222">
    <property type="component" value="Unassembled WGS sequence"/>
</dbReference>
<organism evidence="2 3">
    <name type="scientific">Portunus trituberculatus</name>
    <name type="common">Swimming crab</name>
    <name type="synonym">Neptunus trituberculatus</name>
    <dbReference type="NCBI Taxonomy" id="210409"/>
    <lineage>
        <taxon>Eukaryota</taxon>
        <taxon>Metazoa</taxon>
        <taxon>Ecdysozoa</taxon>
        <taxon>Arthropoda</taxon>
        <taxon>Crustacea</taxon>
        <taxon>Multicrustacea</taxon>
        <taxon>Malacostraca</taxon>
        <taxon>Eumalacostraca</taxon>
        <taxon>Eucarida</taxon>
        <taxon>Decapoda</taxon>
        <taxon>Pleocyemata</taxon>
        <taxon>Brachyura</taxon>
        <taxon>Eubrachyura</taxon>
        <taxon>Portunoidea</taxon>
        <taxon>Portunidae</taxon>
        <taxon>Portuninae</taxon>
        <taxon>Portunus</taxon>
    </lineage>
</organism>
<dbReference type="AlphaFoldDB" id="A0A5B7ED10"/>